<dbReference type="RefSeq" id="WP_251778555.1">
    <property type="nucleotide sequence ID" value="NZ_JAMKFE010000006.1"/>
</dbReference>
<dbReference type="InterPro" id="IPR018062">
    <property type="entry name" value="HTH_AraC-typ_CS"/>
</dbReference>
<evidence type="ECO:0000313" key="5">
    <source>
        <dbReference type="EMBL" id="MCM5680168.1"/>
    </source>
</evidence>
<reference evidence="5" key="1">
    <citation type="submission" date="2022-05" db="EMBL/GenBank/DDBJ databases">
        <title>Schlegelella sp. nov., isolated from mangrove soil.</title>
        <authorList>
            <person name="Liu Y."/>
            <person name="Ge X."/>
            <person name="Liu W."/>
        </authorList>
    </citation>
    <scope>NUCLEOTIDE SEQUENCE</scope>
    <source>
        <strain evidence="5">S2-27</strain>
    </source>
</reference>
<comment type="caution">
    <text evidence="5">The sequence shown here is derived from an EMBL/GenBank/DDBJ whole genome shotgun (WGS) entry which is preliminary data.</text>
</comment>
<dbReference type="PANTHER" id="PTHR46796">
    <property type="entry name" value="HTH-TYPE TRANSCRIPTIONAL ACTIVATOR RHAS-RELATED"/>
    <property type="match status" value="1"/>
</dbReference>
<dbReference type="Gene3D" id="1.10.10.60">
    <property type="entry name" value="Homeodomain-like"/>
    <property type="match status" value="2"/>
</dbReference>
<dbReference type="EMBL" id="JAMKFE010000006">
    <property type="protein sequence ID" value="MCM5680168.1"/>
    <property type="molecule type" value="Genomic_DNA"/>
</dbReference>
<evidence type="ECO:0000256" key="1">
    <source>
        <dbReference type="ARBA" id="ARBA00023015"/>
    </source>
</evidence>
<dbReference type="SMART" id="SM00342">
    <property type="entry name" value="HTH_ARAC"/>
    <property type="match status" value="1"/>
</dbReference>
<keyword evidence="2" id="KW-0238">DNA-binding</keyword>
<dbReference type="InterPro" id="IPR018060">
    <property type="entry name" value="HTH_AraC"/>
</dbReference>
<dbReference type="InterPro" id="IPR050204">
    <property type="entry name" value="AraC_XylS_family_regulators"/>
</dbReference>
<dbReference type="Pfam" id="PF12833">
    <property type="entry name" value="HTH_18"/>
    <property type="match status" value="1"/>
</dbReference>
<dbReference type="PROSITE" id="PS01124">
    <property type="entry name" value="HTH_ARAC_FAMILY_2"/>
    <property type="match status" value="1"/>
</dbReference>
<accession>A0ABT0YN57</accession>
<keyword evidence="1" id="KW-0805">Transcription regulation</keyword>
<keyword evidence="6" id="KW-1185">Reference proteome</keyword>
<evidence type="ECO:0000256" key="3">
    <source>
        <dbReference type="ARBA" id="ARBA00023163"/>
    </source>
</evidence>
<organism evidence="5 6">
    <name type="scientific">Caldimonas mangrovi</name>
    <dbReference type="NCBI Taxonomy" id="2944811"/>
    <lineage>
        <taxon>Bacteria</taxon>
        <taxon>Pseudomonadati</taxon>
        <taxon>Pseudomonadota</taxon>
        <taxon>Betaproteobacteria</taxon>
        <taxon>Burkholderiales</taxon>
        <taxon>Sphaerotilaceae</taxon>
        <taxon>Caldimonas</taxon>
    </lineage>
</organism>
<dbReference type="Proteomes" id="UP001165541">
    <property type="component" value="Unassembled WGS sequence"/>
</dbReference>
<feature type="domain" description="HTH araC/xylS-type" evidence="4">
    <location>
        <begin position="11"/>
        <end position="109"/>
    </location>
</feature>
<evidence type="ECO:0000313" key="6">
    <source>
        <dbReference type="Proteomes" id="UP001165541"/>
    </source>
</evidence>
<sequence>MPADAPLLRLARARALLCDVAVESMPLDAVAREAGLSTSQFIRRFHAVFGETPHQMRIRMRLEAAKRLLVLHGETVTAACMAVGFSSLGSFSHLFAQRYGEPPSAYRRRLLAAPGLPQLLVPDCVSLMNAAFAAGIGPQFSRSVPPAAVAESTAGVATPAARIPQEKLP</sequence>
<protein>
    <submittedName>
        <fullName evidence="5">Helix-turn-helix transcriptional regulator</fullName>
    </submittedName>
</protein>
<keyword evidence="3" id="KW-0804">Transcription</keyword>
<proteinExistence type="predicted"/>
<evidence type="ECO:0000256" key="2">
    <source>
        <dbReference type="ARBA" id="ARBA00023125"/>
    </source>
</evidence>
<dbReference type="PROSITE" id="PS00041">
    <property type="entry name" value="HTH_ARAC_FAMILY_1"/>
    <property type="match status" value="1"/>
</dbReference>
<name>A0ABT0YN57_9BURK</name>
<dbReference type="InterPro" id="IPR009057">
    <property type="entry name" value="Homeodomain-like_sf"/>
</dbReference>
<dbReference type="PANTHER" id="PTHR46796:SF12">
    <property type="entry name" value="HTH-TYPE DNA-BINDING TRANSCRIPTIONAL ACTIVATOR EUTR"/>
    <property type="match status" value="1"/>
</dbReference>
<dbReference type="SUPFAM" id="SSF46689">
    <property type="entry name" value="Homeodomain-like"/>
    <property type="match status" value="2"/>
</dbReference>
<gene>
    <name evidence="5" type="ORF">M8A51_11550</name>
</gene>
<evidence type="ECO:0000259" key="4">
    <source>
        <dbReference type="PROSITE" id="PS01124"/>
    </source>
</evidence>